<proteinExistence type="predicted"/>
<evidence type="ECO:0000313" key="2">
    <source>
        <dbReference type="EMBL" id="CAK4030454.1"/>
    </source>
</evidence>
<dbReference type="Proteomes" id="UP001296104">
    <property type="component" value="Unassembled WGS sequence"/>
</dbReference>
<evidence type="ECO:0000256" key="1">
    <source>
        <dbReference type="SAM" id="MobiDB-lite"/>
    </source>
</evidence>
<dbReference type="PANTHER" id="PTHR38703">
    <property type="entry name" value="CHROMOSOME 8, WHOLE GENOME SHOTGUN SEQUENCE"/>
    <property type="match status" value="1"/>
</dbReference>
<reference evidence="2" key="1">
    <citation type="submission" date="2023-11" db="EMBL/GenBank/DDBJ databases">
        <authorList>
            <person name="Alioto T."/>
            <person name="Alioto T."/>
            <person name="Gomez Garrido J."/>
        </authorList>
    </citation>
    <scope>NUCLEOTIDE SEQUENCE</scope>
</reference>
<evidence type="ECO:0000313" key="3">
    <source>
        <dbReference type="Proteomes" id="UP001296104"/>
    </source>
</evidence>
<name>A0AAI8Z0Z9_9PEZI</name>
<sequence length="334" mass="37440">MALNGQHYDQEPVSPVSAISSRRLSHKPDLPDLRRVSGGQEKEEVGRISLDNVPPRGSSWRHSADFHKPLPHLPKETATNDSTKHDSDHAIPRKPIVETSDTPIDPSKYVDLSNTKQTHVNVNWSPAVTHEVRQVDTHEIVQEAITREIHNHHIYHRVLPVIDVEILPARHFVPTADGGYREISEAEIPHGSNPDRLQQIIQEAVNNSMPKYDGPSGRRAFTARKFEGTEGDYREHTTPDGAKHTEQWWVHPPTLETGGQESGQTAPFYFDSEDPEDDGFRGFQHKTPPGLRSLREAQAARRTEAFSSDVTGRFATPPTHTILPFRMAHGTPAS</sequence>
<feature type="compositionally biased region" description="Basic and acidic residues" evidence="1">
    <location>
        <begin position="82"/>
        <end position="91"/>
    </location>
</feature>
<dbReference type="AlphaFoldDB" id="A0AAI8Z0Z9"/>
<comment type="caution">
    <text evidence="2">The sequence shown here is derived from an EMBL/GenBank/DDBJ whole genome shotgun (WGS) entry which is preliminary data.</text>
</comment>
<feature type="compositionally biased region" description="Basic and acidic residues" evidence="1">
    <location>
        <begin position="26"/>
        <end position="46"/>
    </location>
</feature>
<feature type="region of interest" description="Disordered" evidence="1">
    <location>
        <begin position="1"/>
        <end position="91"/>
    </location>
</feature>
<dbReference type="EMBL" id="CAVMBE010000036">
    <property type="protein sequence ID" value="CAK4030454.1"/>
    <property type="molecule type" value="Genomic_DNA"/>
</dbReference>
<organism evidence="2 3">
    <name type="scientific">Lecanosticta acicola</name>
    <dbReference type="NCBI Taxonomy" id="111012"/>
    <lineage>
        <taxon>Eukaryota</taxon>
        <taxon>Fungi</taxon>
        <taxon>Dikarya</taxon>
        <taxon>Ascomycota</taxon>
        <taxon>Pezizomycotina</taxon>
        <taxon>Dothideomycetes</taxon>
        <taxon>Dothideomycetidae</taxon>
        <taxon>Mycosphaerellales</taxon>
        <taxon>Mycosphaerellaceae</taxon>
        <taxon>Lecanosticta</taxon>
    </lineage>
</organism>
<gene>
    <name evidence="2" type="ORF">LECACI_7A005612</name>
</gene>
<protein>
    <submittedName>
        <fullName evidence="2">Uncharacterized protein</fullName>
    </submittedName>
</protein>
<accession>A0AAI8Z0Z9</accession>
<dbReference type="PANTHER" id="PTHR38703:SF1">
    <property type="entry name" value="ALLERGEN"/>
    <property type="match status" value="1"/>
</dbReference>
<keyword evidence="3" id="KW-1185">Reference proteome</keyword>